<gene>
    <name evidence="2" type="ORF">NKR23_g12492</name>
</gene>
<comment type="caution">
    <text evidence="2">The sequence shown here is derived from an EMBL/GenBank/DDBJ whole genome shotgun (WGS) entry which is preliminary data.</text>
</comment>
<dbReference type="Pfam" id="PF17100">
    <property type="entry name" value="NACHT_N"/>
    <property type="match status" value="1"/>
</dbReference>
<accession>A0AA38VFD3</accession>
<name>A0AA38VFD3_9PEZI</name>
<evidence type="ECO:0000259" key="1">
    <source>
        <dbReference type="Pfam" id="PF17100"/>
    </source>
</evidence>
<organism evidence="2 3">
    <name type="scientific">Pleurostoma richardsiae</name>
    <dbReference type="NCBI Taxonomy" id="41990"/>
    <lineage>
        <taxon>Eukaryota</taxon>
        <taxon>Fungi</taxon>
        <taxon>Dikarya</taxon>
        <taxon>Ascomycota</taxon>
        <taxon>Pezizomycotina</taxon>
        <taxon>Sordariomycetes</taxon>
        <taxon>Sordariomycetidae</taxon>
        <taxon>Calosphaeriales</taxon>
        <taxon>Pleurostomataceae</taxon>
        <taxon>Pleurostoma</taxon>
    </lineage>
</organism>
<feature type="domain" description="NWD NACHT-NTPase N-terminal" evidence="1">
    <location>
        <begin position="46"/>
        <end position="199"/>
    </location>
</feature>
<evidence type="ECO:0000313" key="3">
    <source>
        <dbReference type="Proteomes" id="UP001174694"/>
    </source>
</evidence>
<keyword evidence="3" id="KW-1185">Reference proteome</keyword>
<dbReference type="Proteomes" id="UP001174694">
    <property type="component" value="Unassembled WGS sequence"/>
</dbReference>
<proteinExistence type="predicted"/>
<evidence type="ECO:0000313" key="2">
    <source>
        <dbReference type="EMBL" id="KAJ9129657.1"/>
    </source>
</evidence>
<dbReference type="EMBL" id="JANBVO010000153">
    <property type="protein sequence ID" value="KAJ9129657.1"/>
    <property type="molecule type" value="Genomic_DNA"/>
</dbReference>
<reference evidence="2" key="1">
    <citation type="submission" date="2022-07" db="EMBL/GenBank/DDBJ databases">
        <title>Fungi with potential for degradation of polypropylene.</title>
        <authorList>
            <person name="Gostincar C."/>
        </authorList>
    </citation>
    <scope>NUCLEOTIDE SEQUENCE</scope>
    <source>
        <strain evidence="2">EXF-13308</strain>
    </source>
</reference>
<protein>
    <recommendedName>
        <fullName evidence="1">NWD NACHT-NTPase N-terminal domain-containing protein</fullName>
    </recommendedName>
</protein>
<sequence length="236" mass="26172">MDVASLRPSVDDLWAAAVAHLDRDLRSDIDFEHAEKREVVSEVLRITDEARSQHAAKAWRLRRKNGATVSVRDVLAKIAKWADGFKEIGDVAVQYDPAHAALPWGGVRFLLQIAVDDFHAYSFVLESISSLAELLCRYACVEELLLRFSATPQNAASPPGPAQELRRALLQLYVRVLTYLARARAYFRQSTAKRIVKSALLQASNLEESFVLIAAAQKDADCCFHVASVQGMPPAI</sequence>
<dbReference type="InterPro" id="IPR031359">
    <property type="entry name" value="NACHT_N"/>
</dbReference>
<dbReference type="AlphaFoldDB" id="A0AA38VFD3"/>